<evidence type="ECO:0000256" key="3">
    <source>
        <dbReference type="SAM" id="MobiDB-lite"/>
    </source>
</evidence>
<dbReference type="InterPro" id="IPR036028">
    <property type="entry name" value="SH3-like_dom_sf"/>
</dbReference>
<dbReference type="EMBL" id="BRZM01000959">
    <property type="protein sequence ID" value="GLD72281.1"/>
    <property type="molecule type" value="Genomic_DNA"/>
</dbReference>
<evidence type="ECO:0000259" key="4">
    <source>
        <dbReference type="PROSITE" id="PS50002"/>
    </source>
</evidence>
<dbReference type="SUPFAM" id="SSF50044">
    <property type="entry name" value="SH3-domain"/>
    <property type="match status" value="2"/>
</dbReference>
<dbReference type="InterPro" id="IPR051228">
    <property type="entry name" value="NADPH_Oxidase/PX-Domain"/>
</dbReference>
<feature type="compositionally biased region" description="Low complexity" evidence="3">
    <location>
        <begin position="311"/>
        <end position="328"/>
    </location>
</feature>
<feature type="compositionally biased region" description="Low complexity" evidence="3">
    <location>
        <begin position="423"/>
        <end position="454"/>
    </location>
</feature>
<proteinExistence type="predicted"/>
<dbReference type="Proteomes" id="UP001279410">
    <property type="component" value="Unassembled WGS sequence"/>
</dbReference>
<dbReference type="Pfam" id="PF00787">
    <property type="entry name" value="PX"/>
    <property type="match status" value="1"/>
</dbReference>
<feature type="domain" description="SH3" evidence="4">
    <location>
        <begin position="237"/>
        <end position="296"/>
    </location>
</feature>
<dbReference type="Pfam" id="PF14604">
    <property type="entry name" value="SH3_9"/>
    <property type="match status" value="1"/>
</dbReference>
<dbReference type="PROSITE" id="PS50195">
    <property type="entry name" value="PX"/>
    <property type="match status" value="1"/>
</dbReference>
<dbReference type="Gene3D" id="2.30.30.40">
    <property type="entry name" value="SH3 Domains"/>
    <property type="match status" value="2"/>
</dbReference>
<keyword evidence="7" id="KW-1185">Reference proteome</keyword>
<organism evidence="6 7">
    <name type="scientific">Lates japonicus</name>
    <name type="common">Japanese lates</name>
    <dbReference type="NCBI Taxonomy" id="270547"/>
    <lineage>
        <taxon>Eukaryota</taxon>
        <taxon>Metazoa</taxon>
        <taxon>Chordata</taxon>
        <taxon>Craniata</taxon>
        <taxon>Vertebrata</taxon>
        <taxon>Euteleostomi</taxon>
        <taxon>Actinopterygii</taxon>
        <taxon>Neopterygii</taxon>
        <taxon>Teleostei</taxon>
        <taxon>Neoteleostei</taxon>
        <taxon>Acanthomorphata</taxon>
        <taxon>Carangaria</taxon>
        <taxon>Carangaria incertae sedis</taxon>
        <taxon>Centropomidae</taxon>
        <taxon>Lates</taxon>
    </lineage>
</organism>
<dbReference type="GO" id="GO:0035091">
    <property type="term" value="F:phosphatidylinositol binding"/>
    <property type="evidence" value="ECO:0007669"/>
    <property type="project" value="InterPro"/>
</dbReference>
<dbReference type="SMART" id="SM00312">
    <property type="entry name" value="PX"/>
    <property type="match status" value="1"/>
</dbReference>
<evidence type="ECO:0000256" key="2">
    <source>
        <dbReference type="PROSITE-ProRule" id="PRU00192"/>
    </source>
</evidence>
<protein>
    <submittedName>
        <fullName evidence="6">NADPH oxidase organizer 1-like protein</fullName>
    </submittedName>
</protein>
<dbReference type="PROSITE" id="PS50002">
    <property type="entry name" value="SH3"/>
    <property type="match status" value="2"/>
</dbReference>
<dbReference type="InterPro" id="IPR001452">
    <property type="entry name" value="SH3_domain"/>
</dbReference>
<feature type="domain" description="SH3" evidence="4">
    <location>
        <begin position="161"/>
        <end position="223"/>
    </location>
</feature>
<sequence length="538" mass="60361">MEAQRYPISVRLIGVMQKEKSKMYMTSVLWSDQSDIVVYRTFEDFKKMHKQMKKTFPAASKLKKSERIIPKFRYSKAKRGGRKKGPAKSLVRLKFLQKYCNELLSCDPRVLHSSDLIQFFHPKDQDLQPEFAKNSIVIMPSDDEIKGDAGHGGGGNVTHPFVTEMYRCVATYETKDTKNKPFKVAVDEKVDVLIKDKAGWWLVENEAKQMAWFPAPYLEKLDDDDDEDEDDVDGTNERGALYTAVKSYKATKDDEITVNMGAVVEVLQKSDNGWWLIRYKGKAGYIPTMYLQPYNFPRIQMTGHHKDRRASSSLLPDPSSSLMLEQSHQLSLSQGNLLQLPPVRSSSPRLLELENKQRSRSLNVLSDQPPALPLPRAFSPSAAPATCPPAANRAPPPTIMVEVDGEEQEGMERGRMLREDSEGSSFMSSSSDEFSFSDDLSSSSASSSLNLSHSVNEEQLRLSRTPPPLPSNRLSPTSAQEGKILPSVSDPNLYKGPMMPKVPPRPRAQDILTRCSTVTRKNAARGGLSPTQTEIQTR</sequence>
<feature type="domain" description="PX" evidence="5">
    <location>
        <begin position="1"/>
        <end position="127"/>
    </location>
</feature>
<dbReference type="SMART" id="SM00326">
    <property type="entry name" value="SH3"/>
    <property type="match status" value="2"/>
</dbReference>
<feature type="compositionally biased region" description="Low complexity" evidence="3">
    <location>
        <begin position="377"/>
        <end position="393"/>
    </location>
</feature>
<evidence type="ECO:0000259" key="5">
    <source>
        <dbReference type="PROSITE" id="PS50195"/>
    </source>
</evidence>
<evidence type="ECO:0000256" key="1">
    <source>
        <dbReference type="ARBA" id="ARBA00022443"/>
    </source>
</evidence>
<dbReference type="InterPro" id="IPR036871">
    <property type="entry name" value="PX_dom_sf"/>
</dbReference>
<dbReference type="PANTHER" id="PTHR15706:SF10">
    <property type="entry name" value="NADPH OXIDASE ORGANIZER 1"/>
    <property type="match status" value="1"/>
</dbReference>
<dbReference type="Gene3D" id="3.30.1520.10">
    <property type="entry name" value="Phox-like domain"/>
    <property type="match status" value="1"/>
</dbReference>
<comment type="caution">
    <text evidence="6">The sequence shown here is derived from an EMBL/GenBank/DDBJ whole genome shotgun (WGS) entry which is preliminary data.</text>
</comment>
<dbReference type="AlphaFoldDB" id="A0AAD3NG11"/>
<feature type="region of interest" description="Disordered" evidence="3">
    <location>
        <begin position="303"/>
        <end position="328"/>
    </location>
</feature>
<gene>
    <name evidence="6" type="ORF">AKAME5_002360500</name>
</gene>
<dbReference type="InterPro" id="IPR001683">
    <property type="entry name" value="PX_dom"/>
</dbReference>
<evidence type="ECO:0000313" key="6">
    <source>
        <dbReference type="EMBL" id="GLD72281.1"/>
    </source>
</evidence>
<evidence type="ECO:0000313" key="7">
    <source>
        <dbReference type="Proteomes" id="UP001279410"/>
    </source>
</evidence>
<dbReference type="SUPFAM" id="SSF64268">
    <property type="entry name" value="PX domain"/>
    <property type="match status" value="1"/>
</dbReference>
<feature type="compositionally biased region" description="Basic and acidic residues" evidence="3">
    <location>
        <begin position="410"/>
        <end position="421"/>
    </location>
</feature>
<dbReference type="GO" id="GO:0005737">
    <property type="term" value="C:cytoplasm"/>
    <property type="evidence" value="ECO:0007669"/>
    <property type="project" value="TreeGrafter"/>
</dbReference>
<dbReference type="FunFam" id="3.30.1520.10:FF:000040">
    <property type="entry name" value="NADPH oxidase organizer 1"/>
    <property type="match status" value="1"/>
</dbReference>
<dbReference type="FunFam" id="2.30.30.40:FF:000219">
    <property type="entry name" value="NADPH oxidase organizer 1"/>
    <property type="match status" value="1"/>
</dbReference>
<keyword evidence="1 2" id="KW-0728">SH3 domain</keyword>
<dbReference type="CDD" id="cd12024">
    <property type="entry name" value="SH3_NoxO1_2"/>
    <property type="match status" value="1"/>
</dbReference>
<accession>A0AAD3NG11</accession>
<dbReference type="FunFam" id="2.30.30.40:FF:000233">
    <property type="entry name" value="NADPH oxidase organizer 1"/>
    <property type="match status" value="1"/>
</dbReference>
<feature type="region of interest" description="Disordered" evidence="3">
    <location>
        <begin position="361"/>
        <end position="509"/>
    </location>
</feature>
<dbReference type="PANTHER" id="PTHR15706">
    <property type="entry name" value="SH3 MULTIPLE DOMAIN"/>
    <property type="match status" value="1"/>
</dbReference>
<name>A0AAD3NG11_LATJO</name>
<dbReference type="GO" id="GO:0016176">
    <property type="term" value="F:superoxide-generating NADPH oxidase activator activity"/>
    <property type="evidence" value="ECO:0007669"/>
    <property type="project" value="TreeGrafter"/>
</dbReference>
<reference evidence="6" key="1">
    <citation type="submission" date="2022-08" db="EMBL/GenBank/DDBJ databases">
        <title>Genome sequencing of akame (Lates japonicus).</title>
        <authorList>
            <person name="Hashiguchi Y."/>
            <person name="Takahashi H."/>
        </authorList>
    </citation>
    <scope>NUCLEOTIDE SEQUENCE</scope>
    <source>
        <strain evidence="6">Kochi</strain>
    </source>
</reference>
<dbReference type="InterPro" id="IPR035758">
    <property type="entry name" value="NoxO1_SH3_2"/>
</dbReference>
<dbReference type="GO" id="GO:0042554">
    <property type="term" value="P:superoxide anion generation"/>
    <property type="evidence" value="ECO:0007669"/>
    <property type="project" value="TreeGrafter"/>
</dbReference>